<evidence type="ECO:0000313" key="2">
    <source>
        <dbReference type="EMBL" id="UWM55345.1"/>
    </source>
</evidence>
<evidence type="ECO:0000313" key="3">
    <source>
        <dbReference type="Proteomes" id="UP001057580"/>
    </source>
</evidence>
<protein>
    <submittedName>
        <fullName evidence="2">Uncharacterized protein</fullName>
    </submittedName>
</protein>
<proteinExistence type="predicted"/>
<dbReference type="RefSeq" id="WP_260594445.1">
    <property type="nucleotide sequence ID" value="NZ_CP104003.1"/>
</dbReference>
<evidence type="ECO:0000256" key="1">
    <source>
        <dbReference type="SAM" id="MobiDB-lite"/>
    </source>
</evidence>
<sequence length="134" mass="14831">MTVRNRATVARPVDLDLAAGDSFEHEWRVELDARSGDYRDDYSTRLACVWRHPVGPYSLRVTYDGVDGWTTLSLDEVVRENEVVGVTAPPARPSGTNSALGFGSAGRYPRSTTAERRRTNPGLQGGPERTQRLL</sequence>
<name>A0A9E7R628_9EURY</name>
<dbReference type="GeneID" id="74941445"/>
<accession>A0A9E7R628</accession>
<dbReference type="KEGG" id="ssai:N0B31_03445"/>
<dbReference type="Proteomes" id="UP001057580">
    <property type="component" value="Chromosome"/>
</dbReference>
<gene>
    <name evidence="2" type="ORF">N0B31_03445</name>
</gene>
<keyword evidence="3" id="KW-1185">Reference proteome</keyword>
<reference evidence="2" key="1">
    <citation type="submission" date="2022-09" db="EMBL/GenBank/DDBJ databases">
        <title>Diverse halophilic archaea isolated from saline environments.</title>
        <authorList>
            <person name="Cui H.-L."/>
        </authorList>
    </citation>
    <scope>NUCLEOTIDE SEQUENCE</scope>
    <source>
        <strain evidence="2">ZS-35-S2</strain>
    </source>
</reference>
<dbReference type="EMBL" id="CP104003">
    <property type="protein sequence ID" value="UWM55345.1"/>
    <property type="molecule type" value="Genomic_DNA"/>
</dbReference>
<dbReference type="AlphaFoldDB" id="A0A9E7R628"/>
<feature type="region of interest" description="Disordered" evidence="1">
    <location>
        <begin position="86"/>
        <end position="134"/>
    </location>
</feature>
<organism evidence="2 3">
    <name type="scientific">Salinirubellus salinus</name>
    <dbReference type="NCBI Taxonomy" id="1364945"/>
    <lineage>
        <taxon>Archaea</taxon>
        <taxon>Methanobacteriati</taxon>
        <taxon>Methanobacteriota</taxon>
        <taxon>Stenosarchaea group</taxon>
        <taxon>Halobacteria</taxon>
        <taxon>Halobacteriales</taxon>
        <taxon>Natronomonadaceae</taxon>
        <taxon>Salinirubellus</taxon>
    </lineage>
</organism>